<proteinExistence type="predicted"/>
<dbReference type="AlphaFoldDB" id="A0A1B0DBE4"/>
<keyword evidence="3" id="KW-0832">Ubl conjugation</keyword>
<dbReference type="EMBL" id="AJVK01013637">
    <property type="status" value="NOT_ANNOTATED_CDS"/>
    <property type="molecule type" value="Genomic_DNA"/>
</dbReference>
<dbReference type="PANTHER" id="PTHR45736:SF1">
    <property type="entry name" value="WITHOUT CHILDREN, ISOFORM B"/>
    <property type="match status" value="1"/>
</dbReference>
<accession>A0A1B0DBE4</accession>
<keyword evidence="2" id="KW-0597">Phosphoprotein</keyword>
<protein>
    <submittedName>
        <fullName evidence="6">Uncharacterized protein</fullName>
    </submittedName>
</protein>
<dbReference type="Proteomes" id="UP000092462">
    <property type="component" value="Unassembled WGS sequence"/>
</dbReference>
<organism evidence="6 7">
    <name type="scientific">Phlebotomus papatasi</name>
    <name type="common">Sandfly</name>
    <dbReference type="NCBI Taxonomy" id="29031"/>
    <lineage>
        <taxon>Eukaryota</taxon>
        <taxon>Metazoa</taxon>
        <taxon>Ecdysozoa</taxon>
        <taxon>Arthropoda</taxon>
        <taxon>Hexapoda</taxon>
        <taxon>Insecta</taxon>
        <taxon>Pterygota</taxon>
        <taxon>Neoptera</taxon>
        <taxon>Endopterygota</taxon>
        <taxon>Diptera</taxon>
        <taxon>Nematocera</taxon>
        <taxon>Psychodoidea</taxon>
        <taxon>Psychodidae</taxon>
        <taxon>Phlebotomus</taxon>
        <taxon>Phlebotomus</taxon>
    </lineage>
</organism>
<evidence type="ECO:0000313" key="7">
    <source>
        <dbReference type="Proteomes" id="UP000092462"/>
    </source>
</evidence>
<dbReference type="Pfam" id="PF25561">
    <property type="entry name" value="QRICH1"/>
    <property type="match status" value="1"/>
</dbReference>
<dbReference type="PANTHER" id="PTHR45736">
    <property type="entry name" value="ZINC FINGER MYM-TYPE PROTEIN"/>
    <property type="match status" value="1"/>
</dbReference>
<dbReference type="InterPro" id="IPR057926">
    <property type="entry name" value="QRICH1_dom"/>
</dbReference>
<feature type="domain" description="QRICH1-like" evidence="5">
    <location>
        <begin position="9"/>
        <end position="93"/>
    </location>
</feature>
<evidence type="ECO:0000259" key="4">
    <source>
        <dbReference type="Pfam" id="PF12012"/>
    </source>
</evidence>
<evidence type="ECO:0000259" key="5">
    <source>
        <dbReference type="Pfam" id="PF25561"/>
    </source>
</evidence>
<reference evidence="6" key="1">
    <citation type="submission" date="2022-08" db="UniProtKB">
        <authorList>
            <consortium name="EnsemblMetazoa"/>
        </authorList>
    </citation>
    <scope>IDENTIFICATION</scope>
    <source>
        <strain evidence="6">Israel</strain>
    </source>
</reference>
<dbReference type="VEuPathDB" id="VectorBase:PPAPM1_008467"/>
<name>A0A1B0DBE4_PHLPP</name>
<dbReference type="EnsemblMetazoa" id="PPAI005133-RA">
    <property type="protein sequence ID" value="PPAI005133-PA"/>
    <property type="gene ID" value="PPAI005133"/>
</dbReference>
<keyword evidence="1" id="KW-1017">Isopeptide bond</keyword>
<dbReference type="InterPro" id="IPR051284">
    <property type="entry name" value="ZnF_MYMT-QRICH1"/>
</dbReference>
<keyword evidence="7" id="KW-1185">Reference proteome</keyword>
<evidence type="ECO:0000256" key="2">
    <source>
        <dbReference type="ARBA" id="ARBA00022553"/>
    </source>
</evidence>
<dbReference type="Pfam" id="PF12012">
    <property type="entry name" value="DUF3504"/>
    <property type="match status" value="1"/>
</dbReference>
<dbReference type="InterPro" id="IPR021893">
    <property type="entry name" value="ZMYM2-like_C"/>
</dbReference>
<evidence type="ECO:0000256" key="3">
    <source>
        <dbReference type="ARBA" id="ARBA00022843"/>
    </source>
</evidence>
<feature type="domain" description="ZMYM2-like/QRICH1 C-terminal" evidence="4">
    <location>
        <begin position="103"/>
        <end position="183"/>
    </location>
</feature>
<evidence type="ECO:0000256" key="1">
    <source>
        <dbReference type="ARBA" id="ARBA00022499"/>
    </source>
</evidence>
<evidence type="ECO:0000313" key="6">
    <source>
        <dbReference type="EnsemblMetazoa" id="PPAI005133-PA"/>
    </source>
</evidence>
<sequence length="187" mass="21944">MSKNADLEKSTLRRKPFKSDLLQLTADELNYSLCLFVKEVRKPNGSEYAPDTIYYLVLGIQQYLYENNRIDNIFTDPYYEKFTDCLDEVARKFSVLYNDSQYIVTRVEEEHLWECKQLGAHSPHVLLSTLMFFNTKHFNLTTVEEHMELSFSHIMKHWKRNPNNPGAAKLPGSRNVLLRFYPPQANG</sequence>
<dbReference type="VEuPathDB" id="VectorBase:PPAI005133"/>